<dbReference type="Proteomes" id="UP000054481">
    <property type="component" value="Unassembled WGS sequence"/>
</dbReference>
<name>A0A0F7ZPC8_9HYPO</name>
<dbReference type="GO" id="GO:0008270">
    <property type="term" value="F:zinc ion binding"/>
    <property type="evidence" value="ECO:0007669"/>
    <property type="project" value="InterPro"/>
</dbReference>
<protein>
    <recommendedName>
        <fullName evidence="4">Xylanolytic transcriptional activator regulatory domain-containing protein</fullName>
    </recommendedName>
</protein>
<evidence type="ECO:0000256" key="3">
    <source>
        <dbReference type="SAM" id="Phobius"/>
    </source>
</evidence>
<dbReference type="SMART" id="SM00906">
    <property type="entry name" value="Fungal_trans"/>
    <property type="match status" value="1"/>
</dbReference>
<evidence type="ECO:0000256" key="1">
    <source>
        <dbReference type="ARBA" id="ARBA00023242"/>
    </source>
</evidence>
<dbReference type="AlphaFoldDB" id="A0A0F7ZPC8"/>
<evidence type="ECO:0000313" key="5">
    <source>
        <dbReference type="EMBL" id="KJZ75275.1"/>
    </source>
</evidence>
<keyword evidence="1" id="KW-0539">Nucleus</keyword>
<dbReference type="PANTHER" id="PTHR46910">
    <property type="entry name" value="TRANSCRIPTION FACTOR PDR1"/>
    <property type="match status" value="1"/>
</dbReference>
<dbReference type="OrthoDB" id="103819at2759"/>
<dbReference type="InterPro" id="IPR007219">
    <property type="entry name" value="XnlR_reg_dom"/>
</dbReference>
<evidence type="ECO:0000313" key="6">
    <source>
        <dbReference type="Proteomes" id="UP000054481"/>
    </source>
</evidence>
<keyword evidence="6" id="KW-1185">Reference proteome</keyword>
<accession>A0A0F7ZPC8</accession>
<dbReference type="InterPro" id="IPR050987">
    <property type="entry name" value="AtrR-like"/>
</dbReference>
<dbReference type="GO" id="GO:0003700">
    <property type="term" value="F:DNA-binding transcription factor activity"/>
    <property type="evidence" value="ECO:0007669"/>
    <property type="project" value="InterPro"/>
</dbReference>
<keyword evidence="3" id="KW-0812">Transmembrane</keyword>
<reference evidence="5 6" key="1">
    <citation type="journal article" date="2014" name="Genome Biol. Evol.">
        <title>Comparative genomics and transcriptomics analyses reveal divergent lifestyle features of nematode endoparasitic fungus Hirsutella minnesotensis.</title>
        <authorList>
            <person name="Lai Y."/>
            <person name="Liu K."/>
            <person name="Zhang X."/>
            <person name="Zhang X."/>
            <person name="Li K."/>
            <person name="Wang N."/>
            <person name="Shu C."/>
            <person name="Wu Y."/>
            <person name="Wang C."/>
            <person name="Bushley K.E."/>
            <person name="Xiang M."/>
            <person name="Liu X."/>
        </authorList>
    </citation>
    <scope>NUCLEOTIDE SEQUENCE [LARGE SCALE GENOMIC DNA]</scope>
    <source>
        <strain evidence="5 6">3608</strain>
    </source>
</reference>
<keyword evidence="3" id="KW-1133">Transmembrane helix</keyword>
<dbReference type="Pfam" id="PF04082">
    <property type="entry name" value="Fungal_trans"/>
    <property type="match status" value="1"/>
</dbReference>
<dbReference type="PANTHER" id="PTHR46910:SF5">
    <property type="entry name" value="ZN(II)2CYS6 TRANSCRIPTION FACTOR (EUROFUNG)"/>
    <property type="match status" value="1"/>
</dbReference>
<feature type="transmembrane region" description="Helical" evidence="3">
    <location>
        <begin position="438"/>
        <end position="459"/>
    </location>
</feature>
<sequence>MPPDGNSSVPSALSNTGFDSGDEEPAFAGDLGLTAQTTFANNFLKKTVEKTSLRKNNPRMEAALLKLRGLVESHQQKSISHGPRFPLQTAVPPGGICKLPMPPISAVTTVLKTQMTLFNLYRSLICLSDFSKLYRQVYSVPEECSSSVFTIVNVLLHTLFTEQQGQSTDQMLREEYSHYIQQCRVNLETSLANVPSFLPGKVEDVQALMLGVFYAIETSRPLLSWQLNCNAAQLCQTAGYHRIETAREDPAAAKLKGSLFWTIFNVDASLSLRLRRAPAIHECDINIPCVIGLDAFGLEWSAISAFWIKIARLQRRIYQDLYSPAAQSTSQPQLIDRARMLAEDARSLQVESEECRTLLHSYLQAVNSSGIGDMILRGHEAQFHVTFALVFQYIPRAVPQVERSRFSEECLAAARQAMMVHRDCARLPDPGSYLRAVYIHWTFLLTPFSPFFVLFCYVLETLSIPDLQLLQEFVTSLEASRGFSESIHKLYLLTKTITEIAVLYVEARSEQAGHRNVVPNEDEFEIYLDRLRQSEDPSRTITTDVQWAPSSDIQFTDVFDWFFGNDEILNF</sequence>
<organism evidence="5 6">
    <name type="scientific">Hirsutella minnesotensis 3608</name>
    <dbReference type="NCBI Taxonomy" id="1043627"/>
    <lineage>
        <taxon>Eukaryota</taxon>
        <taxon>Fungi</taxon>
        <taxon>Dikarya</taxon>
        <taxon>Ascomycota</taxon>
        <taxon>Pezizomycotina</taxon>
        <taxon>Sordariomycetes</taxon>
        <taxon>Hypocreomycetidae</taxon>
        <taxon>Hypocreales</taxon>
        <taxon>Ophiocordycipitaceae</taxon>
        <taxon>Hirsutella</taxon>
    </lineage>
</organism>
<dbReference type="CDD" id="cd12148">
    <property type="entry name" value="fungal_TF_MHR"/>
    <property type="match status" value="1"/>
</dbReference>
<dbReference type="GO" id="GO:0006351">
    <property type="term" value="P:DNA-templated transcription"/>
    <property type="evidence" value="ECO:0007669"/>
    <property type="project" value="InterPro"/>
</dbReference>
<evidence type="ECO:0000256" key="2">
    <source>
        <dbReference type="SAM" id="MobiDB-lite"/>
    </source>
</evidence>
<dbReference type="EMBL" id="KQ030518">
    <property type="protein sequence ID" value="KJZ75275.1"/>
    <property type="molecule type" value="Genomic_DNA"/>
</dbReference>
<dbReference type="GO" id="GO:0003677">
    <property type="term" value="F:DNA binding"/>
    <property type="evidence" value="ECO:0007669"/>
    <property type="project" value="InterPro"/>
</dbReference>
<feature type="domain" description="Xylanolytic transcriptional activator regulatory" evidence="4">
    <location>
        <begin position="224"/>
        <end position="294"/>
    </location>
</feature>
<keyword evidence="3" id="KW-0472">Membrane</keyword>
<evidence type="ECO:0000259" key="4">
    <source>
        <dbReference type="SMART" id="SM00906"/>
    </source>
</evidence>
<gene>
    <name evidence="5" type="ORF">HIM_05201</name>
</gene>
<feature type="region of interest" description="Disordered" evidence="2">
    <location>
        <begin position="1"/>
        <end position="27"/>
    </location>
</feature>
<proteinExistence type="predicted"/>
<feature type="compositionally biased region" description="Polar residues" evidence="2">
    <location>
        <begin position="1"/>
        <end position="18"/>
    </location>
</feature>